<accession>A0A0V9UE65</accession>
<reference evidence="5" key="1">
    <citation type="submission" date="2015-01" db="EMBL/GenBank/DDBJ databases">
        <title>Draft genome sequence of Rhodococcus pyridinivorans strain KG-16, a hydrocarbon-degrading bacterium.</title>
        <authorList>
            <person name="Aggarwal R.K."/>
            <person name="Dawar C."/>
        </authorList>
    </citation>
    <scope>NUCLEOTIDE SEQUENCE [LARGE SCALE GENOMIC DNA]</scope>
    <source>
        <strain evidence="5">KG-16</strain>
    </source>
</reference>
<dbReference type="Gene3D" id="3.40.50.720">
    <property type="entry name" value="NAD(P)-binding Rossmann-like Domain"/>
    <property type="match status" value="1"/>
</dbReference>
<dbReference type="PRINTS" id="PR00080">
    <property type="entry name" value="SDRFAMILY"/>
</dbReference>
<dbReference type="NCBIfam" id="TIGR03971">
    <property type="entry name" value="SDR_subfam_1"/>
    <property type="match status" value="1"/>
</dbReference>
<dbReference type="CDD" id="cd05233">
    <property type="entry name" value="SDR_c"/>
    <property type="match status" value="1"/>
</dbReference>
<keyword evidence="3" id="KW-0520">NAD</keyword>
<dbReference type="InterPro" id="IPR020904">
    <property type="entry name" value="Sc_DH/Rdtase_CS"/>
</dbReference>
<name>A0A0V9UE65_9NOCA</name>
<dbReference type="PATRIC" id="fig|1441730.3.peg.5279"/>
<evidence type="ECO:0000256" key="1">
    <source>
        <dbReference type="ARBA" id="ARBA00006484"/>
    </source>
</evidence>
<dbReference type="Proteomes" id="UP000053060">
    <property type="component" value="Unassembled WGS sequence"/>
</dbReference>
<evidence type="ECO:0000256" key="3">
    <source>
        <dbReference type="ARBA" id="ARBA00023027"/>
    </source>
</evidence>
<evidence type="ECO:0008006" key="6">
    <source>
        <dbReference type="Google" id="ProtNLM"/>
    </source>
</evidence>
<dbReference type="PROSITE" id="PS00061">
    <property type="entry name" value="ADH_SHORT"/>
    <property type="match status" value="1"/>
</dbReference>
<comment type="caution">
    <text evidence="4">The sequence shown here is derived from an EMBL/GenBank/DDBJ whole genome shotgun (WGS) entry which is preliminary data.</text>
</comment>
<dbReference type="SUPFAM" id="SSF51735">
    <property type="entry name" value="NAD(P)-binding Rossmann-fold domains"/>
    <property type="match status" value="1"/>
</dbReference>
<dbReference type="FunFam" id="3.40.50.720:FF:000084">
    <property type="entry name" value="Short-chain dehydrogenase reductase"/>
    <property type="match status" value="1"/>
</dbReference>
<dbReference type="EMBL" id="AZXY01000023">
    <property type="protein sequence ID" value="KSZ56076.1"/>
    <property type="molecule type" value="Genomic_DNA"/>
</dbReference>
<dbReference type="InterPro" id="IPR002347">
    <property type="entry name" value="SDR_fam"/>
</dbReference>
<evidence type="ECO:0000313" key="5">
    <source>
        <dbReference type="Proteomes" id="UP000053060"/>
    </source>
</evidence>
<dbReference type="NCBIfam" id="NF009467">
    <property type="entry name" value="PRK12826.1-3"/>
    <property type="match status" value="1"/>
</dbReference>
<dbReference type="PANTHER" id="PTHR24321">
    <property type="entry name" value="DEHYDROGENASES, SHORT CHAIN"/>
    <property type="match status" value="1"/>
</dbReference>
<dbReference type="InterPro" id="IPR023985">
    <property type="entry name" value="SDR_subfam_1"/>
</dbReference>
<proteinExistence type="inferred from homology"/>
<evidence type="ECO:0000313" key="4">
    <source>
        <dbReference type="EMBL" id="KSZ56076.1"/>
    </source>
</evidence>
<sequence length="282" mass="30449">MQQHEPVPGRLAGKVAFITGAAVGQGRAHAVRLASEGANIAGLDICSQIESVEYPMATKNDLDETVRLVEKTGQRMIGRVGDVRDRASIEAAYADTLAEFGRVDFVIANAGISPNWGEHCQTERAWQDCIDVMLTGAMNTVEVAIPQLVEQGSGGSIIITSSIASERPSVRTLGGKTMGLLGYCAAKAGVVMLMENYASMLAEHRIRVNTVHPSVVRTPMTENDTVRNANFSEEDQKVFNNALPEQQMEPEEIAAAVAWLCSEDSRFFTGSKLVIDGGMHLR</sequence>
<protein>
    <recommendedName>
        <fullName evidence="6">3-ketoacyl-ACP reductase</fullName>
    </recommendedName>
</protein>
<dbReference type="RefSeq" id="WP_060655017.1">
    <property type="nucleotide sequence ID" value="NZ_AZXY01000023.1"/>
</dbReference>
<dbReference type="PANTHER" id="PTHR24321:SF8">
    <property type="entry name" value="ESTRADIOL 17-BETA-DEHYDROGENASE 8-RELATED"/>
    <property type="match status" value="1"/>
</dbReference>
<dbReference type="GO" id="GO:0016491">
    <property type="term" value="F:oxidoreductase activity"/>
    <property type="evidence" value="ECO:0007669"/>
    <property type="project" value="UniProtKB-KW"/>
</dbReference>
<evidence type="ECO:0000256" key="2">
    <source>
        <dbReference type="ARBA" id="ARBA00023002"/>
    </source>
</evidence>
<comment type="similarity">
    <text evidence="1">Belongs to the short-chain dehydrogenases/reductases (SDR) family.</text>
</comment>
<dbReference type="Pfam" id="PF13561">
    <property type="entry name" value="adh_short_C2"/>
    <property type="match status" value="1"/>
</dbReference>
<dbReference type="PRINTS" id="PR00081">
    <property type="entry name" value="GDHRDH"/>
</dbReference>
<keyword evidence="2" id="KW-0560">Oxidoreductase</keyword>
<reference evidence="4 5" key="2">
    <citation type="journal article" date="2016" name="Genome Announc.">
        <title>Draft Genome Sequence of a Versatile Hydrocarbon-Degrading Bacterium, Rhodococcus pyridinivorans Strain KG-16, Collected from Oil Fields in India.</title>
        <authorList>
            <person name="Aggarwal R.K."/>
            <person name="Dawar C."/>
            <person name="Phanindranath R."/>
            <person name="Mutnuri L."/>
            <person name="Dayal A.M."/>
        </authorList>
    </citation>
    <scope>NUCLEOTIDE SEQUENCE [LARGE SCALE GENOMIC DNA]</scope>
    <source>
        <strain evidence="4 5">KG-16</strain>
    </source>
</reference>
<gene>
    <name evidence="4" type="ORF">Z045_25080</name>
</gene>
<dbReference type="InterPro" id="IPR036291">
    <property type="entry name" value="NAD(P)-bd_dom_sf"/>
</dbReference>
<dbReference type="AlphaFoldDB" id="A0A0V9UE65"/>
<organism evidence="4 5">
    <name type="scientific">Rhodococcus pyridinivorans KG-16</name>
    <dbReference type="NCBI Taxonomy" id="1441730"/>
    <lineage>
        <taxon>Bacteria</taxon>
        <taxon>Bacillati</taxon>
        <taxon>Actinomycetota</taxon>
        <taxon>Actinomycetes</taxon>
        <taxon>Mycobacteriales</taxon>
        <taxon>Nocardiaceae</taxon>
        <taxon>Rhodococcus</taxon>
    </lineage>
</organism>